<evidence type="ECO:0000256" key="2">
    <source>
        <dbReference type="ARBA" id="ARBA00022475"/>
    </source>
</evidence>
<comment type="subcellular location">
    <subcellularLocation>
        <location evidence="1">Cell membrane</location>
        <topology evidence="1">Multi-pass membrane protein</topology>
    </subcellularLocation>
</comment>
<feature type="transmembrane region" description="Helical" evidence="6">
    <location>
        <begin position="166"/>
        <end position="184"/>
    </location>
</feature>
<dbReference type="Proteomes" id="UP000093748">
    <property type="component" value="Unassembled WGS sequence"/>
</dbReference>
<evidence type="ECO:0000256" key="5">
    <source>
        <dbReference type="ARBA" id="ARBA00023136"/>
    </source>
</evidence>
<dbReference type="AlphaFoldDB" id="A0A1A5JT91"/>
<feature type="transmembrane region" description="Helical" evidence="6">
    <location>
        <begin position="136"/>
        <end position="160"/>
    </location>
</feature>
<reference evidence="8" key="1">
    <citation type="submission" date="2016-06" db="EMBL/GenBank/DDBJ databases">
        <title>NZP2037 Pacbio-Illumina hybrid assembly.</title>
        <authorList>
            <person name="Ramsay J.P."/>
        </authorList>
    </citation>
    <scope>NUCLEOTIDE SEQUENCE [LARGE SCALE GENOMIC DNA]</scope>
    <source>
        <strain evidence="8">R7ANS::ICEMlSym2042</strain>
    </source>
</reference>
<sequence length="358" mass="37833">MAQTSHGVGGLTYDAKKRAWPAEFNVFLALVILVVIFEAIGRIFLGDSFLFNTRSDVSGIFNEARLQIIILQVSIVGIIAIGVTQVIICGGIDLSSGSIVGATAMIAMSFAQVATVNGNPNPKAMFLAQGWTDLPVIVPLLVAIGCGLLAGLVNGSLIAYTRIPPFIATLGMMVTARGIAKWWSKGQPISFPTDSFAAIGKGLMPVIIFLSLAVLFQLIMSYTRYGKHCYAIGSNEDAARMSGIKIANHKILVYVIAGILASLAAVVLCSKNLTAQAGMGVMYELDAIAMAVIGGVSLSGGRGSIVGTVIGSLIFGVIISGFTFLRLDAYYQEMVKGVIIVGAVVLDQWRQRLRALRA</sequence>
<feature type="transmembrane region" description="Helical" evidence="6">
    <location>
        <begin position="305"/>
        <end position="325"/>
    </location>
</feature>
<dbReference type="InterPro" id="IPR001851">
    <property type="entry name" value="ABC_transp_permease"/>
</dbReference>
<comment type="caution">
    <text evidence="7">The sequence shown here is derived from an EMBL/GenBank/DDBJ whole genome shotgun (WGS) entry which is preliminary data.</text>
</comment>
<dbReference type="GO" id="GO:0022857">
    <property type="term" value="F:transmembrane transporter activity"/>
    <property type="evidence" value="ECO:0007669"/>
    <property type="project" value="InterPro"/>
</dbReference>
<evidence type="ECO:0000256" key="4">
    <source>
        <dbReference type="ARBA" id="ARBA00022989"/>
    </source>
</evidence>
<dbReference type="CDD" id="cd06579">
    <property type="entry name" value="TM_PBP1_transp_AraH_like"/>
    <property type="match status" value="1"/>
</dbReference>
<keyword evidence="5 6" id="KW-0472">Membrane</keyword>
<dbReference type="Pfam" id="PF02653">
    <property type="entry name" value="BPD_transp_2"/>
    <property type="match status" value="1"/>
</dbReference>
<evidence type="ECO:0000313" key="8">
    <source>
        <dbReference type="Proteomes" id="UP000093748"/>
    </source>
</evidence>
<dbReference type="RefSeq" id="WP_010912864.1">
    <property type="nucleotide sequence ID" value="NZ_LZTH01000002.1"/>
</dbReference>
<organism evidence="7 8">
    <name type="scientific">Rhizobium loti</name>
    <name type="common">Mesorhizobium loti</name>
    <dbReference type="NCBI Taxonomy" id="381"/>
    <lineage>
        <taxon>Bacteria</taxon>
        <taxon>Pseudomonadati</taxon>
        <taxon>Pseudomonadota</taxon>
        <taxon>Alphaproteobacteria</taxon>
        <taxon>Hyphomicrobiales</taxon>
        <taxon>Phyllobacteriaceae</taxon>
        <taxon>Mesorhizobium</taxon>
    </lineage>
</organism>
<name>A0A1A5JT91_RHILI</name>
<dbReference type="GeneID" id="66680774"/>
<proteinExistence type="predicted"/>
<dbReference type="PANTHER" id="PTHR32196">
    <property type="entry name" value="ABC TRANSPORTER PERMEASE PROTEIN YPHD-RELATED-RELATED"/>
    <property type="match status" value="1"/>
</dbReference>
<evidence type="ECO:0000256" key="3">
    <source>
        <dbReference type="ARBA" id="ARBA00022692"/>
    </source>
</evidence>
<accession>A0A1A5JT91</accession>
<keyword evidence="3 6" id="KW-0812">Transmembrane</keyword>
<dbReference type="GO" id="GO:0005886">
    <property type="term" value="C:plasma membrane"/>
    <property type="evidence" value="ECO:0007669"/>
    <property type="project" value="UniProtKB-SubCell"/>
</dbReference>
<feature type="transmembrane region" description="Helical" evidence="6">
    <location>
        <begin position="66"/>
        <end position="88"/>
    </location>
</feature>
<gene>
    <name evidence="7" type="ORF">BAE39_02955</name>
</gene>
<keyword evidence="2" id="KW-1003">Cell membrane</keyword>
<dbReference type="EMBL" id="LZTJ01000001">
    <property type="protein sequence ID" value="OBP82531.1"/>
    <property type="molecule type" value="Genomic_DNA"/>
</dbReference>
<keyword evidence="4 6" id="KW-1133">Transmembrane helix</keyword>
<protein>
    <submittedName>
        <fullName evidence="7">ABC transporter</fullName>
    </submittedName>
</protein>
<evidence type="ECO:0000256" key="6">
    <source>
        <dbReference type="SAM" id="Phobius"/>
    </source>
</evidence>
<evidence type="ECO:0000313" key="7">
    <source>
        <dbReference type="EMBL" id="OBP82531.1"/>
    </source>
</evidence>
<dbReference type="OrthoDB" id="5422926at2"/>
<feature type="transmembrane region" description="Helical" evidence="6">
    <location>
        <begin position="196"/>
        <end position="220"/>
    </location>
</feature>
<feature type="transmembrane region" description="Helical" evidence="6">
    <location>
        <begin position="251"/>
        <end position="269"/>
    </location>
</feature>
<feature type="transmembrane region" description="Helical" evidence="6">
    <location>
        <begin position="94"/>
        <end position="115"/>
    </location>
</feature>
<evidence type="ECO:0000256" key="1">
    <source>
        <dbReference type="ARBA" id="ARBA00004651"/>
    </source>
</evidence>
<feature type="transmembrane region" description="Helical" evidence="6">
    <location>
        <begin position="26"/>
        <end position="45"/>
    </location>
</feature>